<evidence type="ECO:0000256" key="1">
    <source>
        <dbReference type="ARBA" id="ARBA00004496"/>
    </source>
</evidence>
<dbReference type="EMBL" id="AUZZ01008863">
    <property type="protein sequence ID" value="EQD36049.1"/>
    <property type="molecule type" value="Genomic_DNA"/>
</dbReference>
<feature type="non-terminal residue" evidence="11">
    <location>
        <position position="1"/>
    </location>
</feature>
<keyword evidence="3" id="KW-0677">Repeat</keyword>
<keyword evidence="2" id="KW-0963">Cytoplasm</keyword>
<dbReference type="GO" id="GO:0005524">
    <property type="term" value="F:ATP binding"/>
    <property type="evidence" value="ECO:0007669"/>
    <property type="project" value="UniProtKB-KW"/>
</dbReference>
<sequence length="156" mass="17077">EETVLFSYEGHFGRRANRVRFSGAIEFVRRRHSESTSDVQRQELEAYMSPVPCESCGGKRLRRESLAVTVGEVSIAALTELSVQQALHFVRGIQLREIEQMIARDILKEIGERLGFLDSVGLGYLTLNRAAASLSGGEAQRIRLATQIGSGLGGGA</sequence>
<evidence type="ECO:0000256" key="5">
    <source>
        <dbReference type="ARBA" id="ARBA00022763"/>
    </source>
</evidence>
<evidence type="ECO:0000256" key="6">
    <source>
        <dbReference type="ARBA" id="ARBA00022769"/>
    </source>
</evidence>
<keyword evidence="4" id="KW-0547">Nucleotide-binding</keyword>
<feature type="non-terminal residue" evidence="11">
    <location>
        <position position="156"/>
    </location>
</feature>
<reference evidence="11" key="1">
    <citation type="submission" date="2013-08" db="EMBL/GenBank/DDBJ databases">
        <authorList>
            <person name="Mendez C."/>
            <person name="Richter M."/>
            <person name="Ferrer M."/>
            <person name="Sanchez J."/>
        </authorList>
    </citation>
    <scope>NUCLEOTIDE SEQUENCE</scope>
</reference>
<evidence type="ECO:0000256" key="2">
    <source>
        <dbReference type="ARBA" id="ARBA00022490"/>
    </source>
</evidence>
<evidence type="ECO:0000256" key="10">
    <source>
        <dbReference type="ARBA" id="ARBA00023204"/>
    </source>
</evidence>
<dbReference type="PANTHER" id="PTHR43152">
    <property type="entry name" value="UVRABC SYSTEM PROTEIN A"/>
    <property type="match status" value="1"/>
</dbReference>
<protein>
    <submittedName>
        <fullName evidence="11">Excinuclease ABC, A subunit</fullName>
    </submittedName>
</protein>
<keyword evidence="9" id="KW-0238">DNA-binding</keyword>
<keyword evidence="10" id="KW-0234">DNA repair</keyword>
<keyword evidence="6" id="KW-0228">DNA excision</keyword>
<comment type="caution">
    <text evidence="11">The sequence shown here is derived from an EMBL/GenBank/DDBJ whole genome shotgun (WGS) entry which is preliminary data.</text>
</comment>
<evidence type="ECO:0000256" key="9">
    <source>
        <dbReference type="ARBA" id="ARBA00023125"/>
    </source>
</evidence>
<keyword evidence="7" id="KW-0067">ATP-binding</keyword>
<gene>
    <name evidence="11" type="ORF">B2A_12289</name>
</gene>
<keyword evidence="8" id="KW-0267">Excision nuclease</keyword>
<comment type="subcellular location">
    <subcellularLocation>
        <location evidence="1">Cytoplasm</location>
    </subcellularLocation>
</comment>
<dbReference type="SUPFAM" id="SSF52540">
    <property type="entry name" value="P-loop containing nucleoside triphosphate hydrolases"/>
    <property type="match status" value="1"/>
</dbReference>
<accession>T1A593</accession>
<dbReference type="GO" id="GO:0004518">
    <property type="term" value="F:nuclease activity"/>
    <property type="evidence" value="ECO:0007669"/>
    <property type="project" value="UniProtKB-KW"/>
</dbReference>
<dbReference type="InterPro" id="IPR027417">
    <property type="entry name" value="P-loop_NTPase"/>
</dbReference>
<dbReference type="PANTHER" id="PTHR43152:SF3">
    <property type="entry name" value="UVRABC SYSTEM PROTEIN A"/>
    <property type="match status" value="1"/>
</dbReference>
<evidence type="ECO:0000256" key="7">
    <source>
        <dbReference type="ARBA" id="ARBA00022840"/>
    </source>
</evidence>
<evidence type="ECO:0000313" key="11">
    <source>
        <dbReference type="EMBL" id="EQD36049.1"/>
    </source>
</evidence>
<evidence type="ECO:0000256" key="4">
    <source>
        <dbReference type="ARBA" id="ARBA00022741"/>
    </source>
</evidence>
<name>T1A593_9ZZZZ</name>
<organism evidence="11">
    <name type="scientific">mine drainage metagenome</name>
    <dbReference type="NCBI Taxonomy" id="410659"/>
    <lineage>
        <taxon>unclassified sequences</taxon>
        <taxon>metagenomes</taxon>
        <taxon>ecological metagenomes</taxon>
    </lineage>
</organism>
<dbReference type="GO" id="GO:0005737">
    <property type="term" value="C:cytoplasm"/>
    <property type="evidence" value="ECO:0007669"/>
    <property type="project" value="UniProtKB-SubCell"/>
</dbReference>
<dbReference type="AlphaFoldDB" id="T1A593"/>
<evidence type="ECO:0000256" key="8">
    <source>
        <dbReference type="ARBA" id="ARBA00022881"/>
    </source>
</evidence>
<dbReference type="GO" id="GO:0006281">
    <property type="term" value="P:DNA repair"/>
    <property type="evidence" value="ECO:0007669"/>
    <property type="project" value="UniProtKB-KW"/>
</dbReference>
<keyword evidence="5" id="KW-0227">DNA damage</keyword>
<evidence type="ECO:0000256" key="3">
    <source>
        <dbReference type="ARBA" id="ARBA00022737"/>
    </source>
</evidence>
<reference evidence="11" key="2">
    <citation type="journal article" date="2014" name="ISME J.">
        <title>Microbial stratification in low pH oxic and suboxic macroscopic growths along an acid mine drainage.</title>
        <authorList>
            <person name="Mendez-Garcia C."/>
            <person name="Mesa V."/>
            <person name="Sprenger R.R."/>
            <person name="Richter M."/>
            <person name="Diez M.S."/>
            <person name="Solano J."/>
            <person name="Bargiela R."/>
            <person name="Golyshina O.V."/>
            <person name="Manteca A."/>
            <person name="Ramos J.L."/>
            <person name="Gallego J.R."/>
            <person name="Llorente I."/>
            <person name="Martins Dos Santos V.A."/>
            <person name="Jensen O.N."/>
            <person name="Pelaez A.I."/>
            <person name="Sanchez J."/>
            <person name="Ferrer M."/>
        </authorList>
    </citation>
    <scope>NUCLEOTIDE SEQUENCE</scope>
</reference>
<dbReference type="Gene3D" id="1.20.1580.10">
    <property type="entry name" value="ABC transporter ATPase like domain"/>
    <property type="match status" value="1"/>
</dbReference>
<proteinExistence type="predicted"/>
<dbReference type="GO" id="GO:0003677">
    <property type="term" value="F:DNA binding"/>
    <property type="evidence" value="ECO:0007669"/>
    <property type="project" value="UniProtKB-KW"/>
</dbReference>